<accession>A0ABT1FT51</accession>
<dbReference type="InterPro" id="IPR008949">
    <property type="entry name" value="Isoprenoid_synthase_dom_sf"/>
</dbReference>
<dbReference type="Gene3D" id="1.50.10.20">
    <property type="match status" value="1"/>
</dbReference>
<name>A0ABT1FT51_9BACT</name>
<reference evidence="1 2" key="1">
    <citation type="submission" date="2022-06" db="EMBL/GenBank/DDBJ databases">
        <title>Runella sp. S5 genome sequencing.</title>
        <authorList>
            <person name="Park S."/>
        </authorList>
    </citation>
    <scope>NUCLEOTIDE SEQUENCE [LARGE SCALE GENOMIC DNA]</scope>
    <source>
        <strain evidence="1 2">S5</strain>
    </source>
</reference>
<evidence type="ECO:0000313" key="2">
    <source>
        <dbReference type="Proteomes" id="UP001204772"/>
    </source>
</evidence>
<comment type="caution">
    <text evidence="1">The sequence shown here is derived from an EMBL/GenBank/DDBJ whole genome shotgun (WGS) entry which is preliminary data.</text>
</comment>
<dbReference type="EMBL" id="JAMZEL010000010">
    <property type="protein sequence ID" value="MCP1384929.1"/>
    <property type="molecule type" value="Genomic_DNA"/>
</dbReference>
<dbReference type="SUPFAM" id="SSF48576">
    <property type="entry name" value="Terpenoid synthases"/>
    <property type="match status" value="1"/>
</dbReference>
<dbReference type="InterPro" id="IPR008930">
    <property type="entry name" value="Terpenoid_cyclase/PrenylTrfase"/>
</dbReference>
<sequence length="613" mass="69742">MSKQRESYFYKQLVPFLIGAYPNIQVQKAELLGKCALGYFNVLLTIDRLIDQKEKLNEDVAQLFGAIQLHEQVIRQLCELIGNQSSTGGLTFWSNFEVLKKKYVQTILFEKQISVAQKHLSEQNFEELAYGKSAICCAIVHGLQALCKEDAELSKIETILKHIHIAFQYLDDISDFKKDIEENQWTYPQVLLNDYLERNALEVHDINIRHKYLFLSGIAQKMVQKSVFHYEKAADLAQNIGLFDLQNYLLKERANALFYQNEINYLIEKTQLKSKKSQIFQTNNSLKDTIKNGLKYLTNNAKEGFWTDFMTSAGRGKTWISSYIGVQLAEHNLVPELLKTVLSDLSKTGSYNDSVMQDADSTTFLIGLHQAINGNIPGSLIDSWLKFQLPDGSWATYHNEAELRQALDLETDISVQGWLSGHGCVSAAAALVLSNIPNLSNQYDKTINQLVDLVQNNSLNAYWWTSDVYVQVFTLLAFCKTDCVPPTIKTKLLESIIALQNPDGFWRNPSDGEASPFYTALGLKAMVAYQAKNHRIKIENTIRWLQNHQTTDGSWKTSRILRIPATDVLHPTLVKHWRNSSFGVNALSDDHNRVFTTSTVVNALADYQKFIQQ</sequence>
<dbReference type="Proteomes" id="UP001204772">
    <property type="component" value="Unassembled WGS sequence"/>
</dbReference>
<dbReference type="Gene3D" id="1.10.600.10">
    <property type="entry name" value="Farnesyl Diphosphate Synthase"/>
    <property type="match status" value="1"/>
</dbReference>
<dbReference type="CDD" id="cd00688">
    <property type="entry name" value="ISOPREN_C2_like"/>
    <property type="match status" value="1"/>
</dbReference>
<proteinExistence type="predicted"/>
<dbReference type="SUPFAM" id="SSF48239">
    <property type="entry name" value="Terpenoid cyclases/Protein prenyltransferases"/>
    <property type="match status" value="1"/>
</dbReference>
<keyword evidence="2" id="KW-1185">Reference proteome</keyword>
<protein>
    <recommendedName>
        <fullName evidence="3">Squalene cyclase C-terminal domain-containing protein</fullName>
    </recommendedName>
</protein>
<gene>
    <name evidence="1" type="ORF">NCI00_21005</name>
</gene>
<dbReference type="RefSeq" id="WP_253530884.1">
    <property type="nucleotide sequence ID" value="NZ_JAMZEL010000010.1"/>
</dbReference>
<organism evidence="1 2">
    <name type="scientific">Runella salmonicolor</name>
    <dbReference type="NCBI Taxonomy" id="2950278"/>
    <lineage>
        <taxon>Bacteria</taxon>
        <taxon>Pseudomonadati</taxon>
        <taxon>Bacteroidota</taxon>
        <taxon>Cytophagia</taxon>
        <taxon>Cytophagales</taxon>
        <taxon>Spirosomataceae</taxon>
        <taxon>Runella</taxon>
    </lineage>
</organism>
<evidence type="ECO:0000313" key="1">
    <source>
        <dbReference type="EMBL" id="MCP1384929.1"/>
    </source>
</evidence>
<evidence type="ECO:0008006" key="3">
    <source>
        <dbReference type="Google" id="ProtNLM"/>
    </source>
</evidence>